<name>A0AAD1UJH6_EUPCR</name>
<sequence length="469" mass="54038">MRITSPSFIEPIDIPMKINGTVYQENTHNNTRPDTNTHINPYTHDIASAVVASAIAISSVVGSIALVTSNSGLGGLWMVVNQQQLLILLTMIGSSIHPDVQFFITRTKYVTFSFKELSLRSLDFTKISNQLDNMHRNQTNEELKDLGYDSMCAIQMNIEILIALILIFIIQLLFIITRLTLLAPQNLKILHSQQPKSLHPKSFTHYSQLIPKTPSSNLKTPTKNLNFYEQNSKSQKFCTIPPKNCTAKSKCKKFTKNTDKVYYQSPDDSLQNYWINEETGDFEDFESNGARRGDGEVKTDWMRVKNWASFYLPMRFFTNVYMRIFLEAFFIVSTTVLNELTNPEFSKASQIVSFMLSLILLFLCISFIVFLFYYFWKHRNVNLSYQNDKNSRIYFEELFLDLKTGIGRIENPLMILRKFIFLCIIFCPGLGVISVFVILILVQVSQKFSCVVNLGSFNSFWFFLLFLSI</sequence>
<proteinExistence type="predicted"/>
<feature type="transmembrane region" description="Helical" evidence="1">
    <location>
        <begin position="350"/>
        <end position="376"/>
    </location>
</feature>
<evidence type="ECO:0000256" key="1">
    <source>
        <dbReference type="SAM" id="Phobius"/>
    </source>
</evidence>
<feature type="transmembrane region" description="Helical" evidence="1">
    <location>
        <begin position="419"/>
        <end position="442"/>
    </location>
</feature>
<dbReference type="Proteomes" id="UP001295684">
    <property type="component" value="Unassembled WGS sequence"/>
</dbReference>
<evidence type="ECO:0000313" key="2">
    <source>
        <dbReference type="EMBL" id="CAI2369914.1"/>
    </source>
</evidence>
<keyword evidence="3" id="KW-1185">Reference proteome</keyword>
<dbReference type="EMBL" id="CAMPGE010011071">
    <property type="protein sequence ID" value="CAI2369914.1"/>
    <property type="molecule type" value="Genomic_DNA"/>
</dbReference>
<reference evidence="2" key="1">
    <citation type="submission" date="2023-07" db="EMBL/GenBank/DDBJ databases">
        <authorList>
            <consortium name="AG Swart"/>
            <person name="Singh M."/>
            <person name="Singh A."/>
            <person name="Seah K."/>
            <person name="Emmerich C."/>
        </authorList>
    </citation>
    <scope>NUCLEOTIDE SEQUENCE</scope>
    <source>
        <strain evidence="2">DP1</strain>
    </source>
</reference>
<evidence type="ECO:0000313" key="3">
    <source>
        <dbReference type="Proteomes" id="UP001295684"/>
    </source>
</evidence>
<accession>A0AAD1UJH6</accession>
<keyword evidence="1" id="KW-1133">Transmembrane helix</keyword>
<feature type="transmembrane region" description="Helical" evidence="1">
    <location>
        <begin position="46"/>
        <end position="73"/>
    </location>
</feature>
<keyword evidence="1" id="KW-0472">Membrane</keyword>
<feature type="transmembrane region" description="Helical" evidence="1">
    <location>
        <begin position="160"/>
        <end position="181"/>
    </location>
</feature>
<gene>
    <name evidence="2" type="ORF">ECRASSUSDP1_LOCUS11219</name>
</gene>
<organism evidence="2 3">
    <name type="scientific">Euplotes crassus</name>
    <dbReference type="NCBI Taxonomy" id="5936"/>
    <lineage>
        <taxon>Eukaryota</taxon>
        <taxon>Sar</taxon>
        <taxon>Alveolata</taxon>
        <taxon>Ciliophora</taxon>
        <taxon>Intramacronucleata</taxon>
        <taxon>Spirotrichea</taxon>
        <taxon>Hypotrichia</taxon>
        <taxon>Euplotida</taxon>
        <taxon>Euplotidae</taxon>
        <taxon>Moneuplotes</taxon>
    </lineage>
</organism>
<dbReference type="AlphaFoldDB" id="A0AAD1UJH6"/>
<feature type="transmembrane region" description="Helical" evidence="1">
    <location>
        <begin position="320"/>
        <end position="338"/>
    </location>
</feature>
<comment type="caution">
    <text evidence="2">The sequence shown here is derived from an EMBL/GenBank/DDBJ whole genome shotgun (WGS) entry which is preliminary data.</text>
</comment>
<feature type="transmembrane region" description="Helical" evidence="1">
    <location>
        <begin position="448"/>
        <end position="467"/>
    </location>
</feature>
<keyword evidence="1" id="KW-0812">Transmembrane</keyword>
<protein>
    <submittedName>
        <fullName evidence="2">Uncharacterized protein</fullName>
    </submittedName>
</protein>